<dbReference type="SUPFAM" id="SSF53335">
    <property type="entry name" value="S-adenosyl-L-methionine-dependent methyltransferases"/>
    <property type="match status" value="1"/>
</dbReference>
<dbReference type="GO" id="GO:0003676">
    <property type="term" value="F:nucleic acid binding"/>
    <property type="evidence" value="ECO:0007669"/>
    <property type="project" value="InterPro"/>
</dbReference>
<feature type="domain" description="Methyltransferase small" evidence="6">
    <location>
        <begin position="108"/>
        <end position="201"/>
    </location>
</feature>
<comment type="similarity">
    <text evidence="5">Belongs to the protein N5-glutamine methyltransferase family. PrmC subfamily.</text>
</comment>
<dbReference type="GO" id="GO:0102559">
    <property type="term" value="F:peptide chain release factor N(5)-glutamine methyltransferase activity"/>
    <property type="evidence" value="ECO:0007669"/>
    <property type="project" value="UniProtKB-EC"/>
</dbReference>
<dbReference type="PROSITE" id="PS00092">
    <property type="entry name" value="N6_MTASE"/>
    <property type="match status" value="1"/>
</dbReference>
<dbReference type="InterPro" id="IPR040758">
    <property type="entry name" value="PrmC_N"/>
</dbReference>
<feature type="binding site" evidence="5">
    <location>
        <begin position="124"/>
        <end position="128"/>
    </location>
    <ligand>
        <name>S-adenosyl-L-methionine</name>
        <dbReference type="ChEBI" id="CHEBI:59789"/>
    </ligand>
</feature>
<dbReference type="EC" id="2.1.1.297" evidence="5"/>
<dbReference type="Pfam" id="PF05175">
    <property type="entry name" value="MTS"/>
    <property type="match status" value="1"/>
</dbReference>
<dbReference type="FunFam" id="3.40.50.150:FF:000053">
    <property type="entry name" value="Release factor glutamine methyltransferase"/>
    <property type="match status" value="1"/>
</dbReference>
<evidence type="ECO:0000259" key="7">
    <source>
        <dbReference type="Pfam" id="PF17827"/>
    </source>
</evidence>
<feature type="binding site" evidence="5">
    <location>
        <begin position="191"/>
        <end position="194"/>
    </location>
    <ligand>
        <name>substrate</name>
    </ligand>
</feature>
<dbReference type="InterPro" id="IPR004556">
    <property type="entry name" value="HemK-like"/>
</dbReference>
<evidence type="ECO:0000313" key="9">
    <source>
        <dbReference type="Proteomes" id="UP000288405"/>
    </source>
</evidence>
<evidence type="ECO:0000256" key="4">
    <source>
        <dbReference type="ARBA" id="ARBA00048391"/>
    </source>
</evidence>
<comment type="catalytic activity">
    <reaction evidence="4 5">
        <text>L-glutaminyl-[peptide chain release factor] + S-adenosyl-L-methionine = N(5)-methyl-L-glutaminyl-[peptide chain release factor] + S-adenosyl-L-homocysteine + H(+)</text>
        <dbReference type="Rhea" id="RHEA:42896"/>
        <dbReference type="Rhea" id="RHEA-COMP:10271"/>
        <dbReference type="Rhea" id="RHEA-COMP:10272"/>
        <dbReference type="ChEBI" id="CHEBI:15378"/>
        <dbReference type="ChEBI" id="CHEBI:30011"/>
        <dbReference type="ChEBI" id="CHEBI:57856"/>
        <dbReference type="ChEBI" id="CHEBI:59789"/>
        <dbReference type="ChEBI" id="CHEBI:61891"/>
        <dbReference type="EC" id="2.1.1.297"/>
    </reaction>
</comment>
<feature type="binding site" evidence="5">
    <location>
        <position position="147"/>
    </location>
    <ligand>
        <name>S-adenosyl-L-methionine</name>
        <dbReference type="ChEBI" id="CHEBI:59789"/>
    </ligand>
</feature>
<dbReference type="RefSeq" id="WP_126777173.1">
    <property type="nucleotide sequence ID" value="NZ_PIPM01000008.1"/>
</dbReference>
<gene>
    <name evidence="5 8" type="primary">prmC</name>
    <name evidence="8" type="ORF">CWE11_08385</name>
</gene>
<protein>
    <recommendedName>
        <fullName evidence="5">Release factor glutamine methyltransferase</fullName>
        <shortName evidence="5">RF MTase</shortName>
        <ecNumber evidence="5">2.1.1.297</ecNumber>
    </recommendedName>
    <alternativeName>
        <fullName evidence="5">N5-glutamine methyltransferase PrmC</fullName>
    </alternativeName>
    <alternativeName>
        <fullName evidence="5">Protein-(glutamine-N5) MTase PrmC</fullName>
    </alternativeName>
    <alternativeName>
        <fullName evidence="5">Protein-glutamine N-methyltransferase PrmC</fullName>
    </alternativeName>
</protein>
<dbReference type="InterPro" id="IPR002052">
    <property type="entry name" value="DNA_methylase_N6_adenine_CS"/>
</dbReference>
<evidence type="ECO:0000259" key="6">
    <source>
        <dbReference type="Pfam" id="PF05175"/>
    </source>
</evidence>
<evidence type="ECO:0000256" key="5">
    <source>
        <dbReference type="HAMAP-Rule" id="MF_02126"/>
    </source>
</evidence>
<dbReference type="NCBIfam" id="TIGR00536">
    <property type="entry name" value="hemK_fam"/>
    <property type="match status" value="1"/>
</dbReference>
<dbReference type="NCBIfam" id="TIGR03534">
    <property type="entry name" value="RF_mod_PrmC"/>
    <property type="match status" value="1"/>
</dbReference>
<dbReference type="Pfam" id="PF17827">
    <property type="entry name" value="PrmC_N"/>
    <property type="match status" value="1"/>
</dbReference>
<dbReference type="Gene3D" id="1.10.8.10">
    <property type="entry name" value="DNA helicase RuvA subunit, C-terminal domain"/>
    <property type="match status" value="1"/>
</dbReference>
<feature type="binding site" evidence="5">
    <location>
        <position position="191"/>
    </location>
    <ligand>
        <name>S-adenosyl-L-methionine</name>
        <dbReference type="ChEBI" id="CHEBI:59789"/>
    </ligand>
</feature>
<dbReference type="CDD" id="cd02440">
    <property type="entry name" value="AdoMet_MTases"/>
    <property type="match status" value="1"/>
</dbReference>
<evidence type="ECO:0000256" key="1">
    <source>
        <dbReference type="ARBA" id="ARBA00022603"/>
    </source>
</evidence>
<keyword evidence="2 5" id="KW-0808">Transferase</keyword>
<dbReference type="Proteomes" id="UP000288405">
    <property type="component" value="Unassembled WGS sequence"/>
</dbReference>
<keyword evidence="1 5" id="KW-0489">Methyltransferase</keyword>
<sequence length="286" mass="31810">MNESRWTIAQALMRGRTQIEAAVPDTPLLDAQLLLMHVLGCDRTTLFTWPEHMLTPVQADSYFALVARRIDGHPVAHLTGLREFWSLPLAVNPSTLIPRPDTEVLVAQALEKVERPDATVLELGTGTGAIALALQSEQPNWEITAVDYVEDAVALARQNAQSLGFSQVNILQSDWFSAIPRNHRFHLIVSNPPYLASDDVHLKQGDVRFEPHSALVAEDSGLADLIHIARESRDFLTEGGWLMLEHGAEQGSELREVLQKLGYVQIYTALDYANLERVTCARFAES</sequence>
<evidence type="ECO:0000256" key="2">
    <source>
        <dbReference type="ARBA" id="ARBA00022679"/>
    </source>
</evidence>
<dbReference type="PANTHER" id="PTHR18895:SF74">
    <property type="entry name" value="MTRF1L RELEASE FACTOR GLUTAMINE METHYLTRANSFERASE"/>
    <property type="match status" value="1"/>
</dbReference>
<comment type="function">
    <text evidence="5">Methylates the class 1 translation termination release factors RF1/PrfA and RF2/PrfB on the glutamine residue of the universally conserved GGQ motif.</text>
</comment>
<dbReference type="InterPro" id="IPR050320">
    <property type="entry name" value="N5-glutamine_MTase"/>
</dbReference>
<dbReference type="HAMAP" id="MF_02126">
    <property type="entry name" value="RF_methyltr_PrmC"/>
    <property type="match status" value="1"/>
</dbReference>
<evidence type="ECO:0000256" key="3">
    <source>
        <dbReference type="ARBA" id="ARBA00022691"/>
    </source>
</evidence>
<reference evidence="8 9" key="1">
    <citation type="journal article" date="2011" name="Front. Microbiol.">
        <title>Genomic signatures of strain selection and enhancement in Bacillus atrophaeus var. globigii, a historical biowarfare simulant.</title>
        <authorList>
            <person name="Gibbons H.S."/>
            <person name="Broomall S.M."/>
            <person name="McNew L.A."/>
            <person name="Daligault H."/>
            <person name="Chapman C."/>
            <person name="Bruce D."/>
            <person name="Karavis M."/>
            <person name="Krepps M."/>
            <person name="McGregor P.A."/>
            <person name="Hong C."/>
            <person name="Park K.H."/>
            <person name="Akmal A."/>
            <person name="Feldman A."/>
            <person name="Lin J.S."/>
            <person name="Chang W.E."/>
            <person name="Higgs B.W."/>
            <person name="Demirev P."/>
            <person name="Lindquist J."/>
            <person name="Liem A."/>
            <person name="Fochler E."/>
            <person name="Read T.D."/>
            <person name="Tapia R."/>
            <person name="Johnson S."/>
            <person name="Bishop-Lilly K.A."/>
            <person name="Detter C."/>
            <person name="Han C."/>
            <person name="Sozhamannan S."/>
            <person name="Rosenzweig C.N."/>
            <person name="Skowronski E.W."/>
        </authorList>
    </citation>
    <scope>NUCLEOTIDE SEQUENCE [LARGE SCALE GENOMIC DNA]</scope>
    <source>
        <strain evidence="8 9">GYP-17</strain>
    </source>
</reference>
<dbReference type="GO" id="GO:0032259">
    <property type="term" value="P:methylation"/>
    <property type="evidence" value="ECO:0007669"/>
    <property type="project" value="UniProtKB-KW"/>
</dbReference>
<keyword evidence="9" id="KW-1185">Reference proteome</keyword>
<dbReference type="InterPro" id="IPR019874">
    <property type="entry name" value="RF_methyltr_PrmC"/>
</dbReference>
<feature type="domain" description="Release factor glutamine methyltransferase N-terminal" evidence="7">
    <location>
        <begin position="10"/>
        <end position="80"/>
    </location>
</feature>
<organism evidence="8 9">
    <name type="scientific">Aliidiomarina sanyensis</name>
    <dbReference type="NCBI Taxonomy" id="1249555"/>
    <lineage>
        <taxon>Bacteria</taxon>
        <taxon>Pseudomonadati</taxon>
        <taxon>Pseudomonadota</taxon>
        <taxon>Gammaproteobacteria</taxon>
        <taxon>Alteromonadales</taxon>
        <taxon>Idiomarinaceae</taxon>
        <taxon>Aliidiomarina</taxon>
    </lineage>
</organism>
<dbReference type="AlphaFoldDB" id="A0A432WEP1"/>
<dbReference type="EMBL" id="PIPM01000008">
    <property type="protein sequence ID" value="RUO31354.1"/>
    <property type="molecule type" value="Genomic_DNA"/>
</dbReference>
<dbReference type="Gene3D" id="3.40.50.150">
    <property type="entry name" value="Vaccinia Virus protein VP39"/>
    <property type="match status" value="1"/>
</dbReference>
<accession>A0A432WEP1</accession>
<evidence type="ECO:0000313" key="8">
    <source>
        <dbReference type="EMBL" id="RUO31354.1"/>
    </source>
</evidence>
<name>A0A432WEP1_9GAMM</name>
<keyword evidence="3 5" id="KW-0949">S-adenosyl-L-methionine</keyword>
<comment type="caution">
    <text evidence="8">The sequence shown here is derived from an EMBL/GenBank/DDBJ whole genome shotgun (WGS) entry which is preliminary data.</text>
</comment>
<dbReference type="InterPro" id="IPR029063">
    <property type="entry name" value="SAM-dependent_MTases_sf"/>
</dbReference>
<dbReference type="InterPro" id="IPR007848">
    <property type="entry name" value="Small_mtfrase_dom"/>
</dbReference>
<proteinExistence type="inferred from homology"/>
<feature type="binding site" evidence="5">
    <location>
        <position position="175"/>
    </location>
    <ligand>
        <name>S-adenosyl-L-methionine</name>
        <dbReference type="ChEBI" id="CHEBI:59789"/>
    </ligand>
</feature>
<dbReference type="PANTHER" id="PTHR18895">
    <property type="entry name" value="HEMK METHYLTRANSFERASE"/>
    <property type="match status" value="1"/>
</dbReference>
<dbReference type="OrthoDB" id="9800643at2"/>